<proteinExistence type="predicted"/>
<evidence type="ECO:0000313" key="2">
    <source>
        <dbReference type="Proteomes" id="UP000013248"/>
    </source>
</evidence>
<reference evidence="1 2" key="1">
    <citation type="submission" date="2013-02" db="EMBL/GenBank/DDBJ databases">
        <title>The Genome Sequence of Acinetobacter sp. ANC 3862.</title>
        <authorList>
            <consortium name="The Broad Institute Genome Sequencing Platform"/>
            <consortium name="The Broad Institute Genome Sequencing Center for Infectious Disease"/>
            <person name="Cerqueira G."/>
            <person name="Feldgarden M."/>
            <person name="Courvalin P."/>
            <person name="Perichon B."/>
            <person name="Grillot-Courvalin C."/>
            <person name="Clermont D."/>
            <person name="Rocha E."/>
            <person name="Yoon E.-J."/>
            <person name="Nemec A."/>
            <person name="Walker B."/>
            <person name="Young S.K."/>
            <person name="Zeng Q."/>
            <person name="Gargeya S."/>
            <person name="Fitzgerald M."/>
            <person name="Haas B."/>
            <person name="Abouelleil A."/>
            <person name="Alvarado L."/>
            <person name="Arachchi H.M."/>
            <person name="Berlin A.M."/>
            <person name="Chapman S.B."/>
            <person name="Dewar J."/>
            <person name="Goldberg J."/>
            <person name="Griggs A."/>
            <person name="Gujja S."/>
            <person name="Hansen M."/>
            <person name="Howarth C."/>
            <person name="Imamovic A."/>
            <person name="Larimer J."/>
            <person name="McCowan C."/>
            <person name="Murphy C."/>
            <person name="Neiman D."/>
            <person name="Pearson M."/>
            <person name="Priest M."/>
            <person name="Roberts A."/>
            <person name="Saif S."/>
            <person name="Shea T."/>
            <person name="Sisk P."/>
            <person name="Sykes S."/>
            <person name="Wortman J."/>
            <person name="Nusbaum C."/>
            <person name="Birren B."/>
        </authorList>
    </citation>
    <scope>NUCLEOTIDE SEQUENCE [LARGE SCALE GENOMIC DNA]</scope>
    <source>
        <strain evidence="1 2">ANC 3862</strain>
    </source>
</reference>
<name>N9N6U4_9GAMM</name>
<dbReference type="PATRIC" id="fig|1217705.3.peg.1730"/>
<dbReference type="HOGENOM" id="CLU_139202_2_1_6"/>
<dbReference type="EMBL" id="APRP01000017">
    <property type="protein sequence ID" value="ENX01411.1"/>
    <property type="molecule type" value="Genomic_DNA"/>
</dbReference>
<dbReference type="SUPFAM" id="SSF103196">
    <property type="entry name" value="Roadblock/LC7 domain"/>
    <property type="match status" value="1"/>
</dbReference>
<organism evidence="1 2">
    <name type="scientific">Acinetobacter modestus</name>
    <dbReference type="NCBI Taxonomy" id="1776740"/>
    <lineage>
        <taxon>Bacteria</taxon>
        <taxon>Pseudomonadati</taxon>
        <taxon>Pseudomonadota</taxon>
        <taxon>Gammaproteobacteria</taxon>
        <taxon>Moraxellales</taxon>
        <taxon>Moraxellaceae</taxon>
        <taxon>Acinetobacter</taxon>
    </lineage>
</organism>
<protein>
    <recommendedName>
        <fullName evidence="3">Roadblock/LAMTOR2 domain-containing protein</fullName>
    </recommendedName>
</protein>
<dbReference type="STRING" id="1217705.F900_01777"/>
<gene>
    <name evidence="1" type="ORF">F900_01777</name>
</gene>
<dbReference type="Proteomes" id="UP000013248">
    <property type="component" value="Unassembled WGS sequence"/>
</dbReference>
<sequence>MDDNFLLNQFSHIDGLIVLALIDIDDGAILESIGDHYFNIDIAALEMANIFNIQRELAQQLDEMDYLEGILISLQNQYHIIMPLESNQNLFLYGVLDRDSSNLAYARHEIQRIERNLNFYAY</sequence>
<dbReference type="Gene3D" id="3.30.450.30">
    <property type="entry name" value="Dynein light chain 2a, cytoplasmic"/>
    <property type="match status" value="1"/>
</dbReference>
<dbReference type="RefSeq" id="WP_005216792.1">
    <property type="nucleotide sequence ID" value="NZ_JAKZFZ010000015.1"/>
</dbReference>
<comment type="caution">
    <text evidence="1">The sequence shown here is derived from an EMBL/GenBank/DDBJ whole genome shotgun (WGS) entry which is preliminary data.</text>
</comment>
<evidence type="ECO:0008006" key="3">
    <source>
        <dbReference type="Google" id="ProtNLM"/>
    </source>
</evidence>
<accession>N9N6U4</accession>
<evidence type="ECO:0000313" key="1">
    <source>
        <dbReference type="EMBL" id="ENX01411.1"/>
    </source>
</evidence>
<dbReference type="eggNOG" id="COG2018">
    <property type="taxonomic scope" value="Bacteria"/>
</dbReference>
<dbReference type="AlphaFoldDB" id="N9N6U4"/>